<feature type="binding site" evidence="4">
    <location>
        <position position="71"/>
    </location>
    <ligand>
        <name>Co(2+)</name>
        <dbReference type="ChEBI" id="CHEBI:48828"/>
    </ligand>
</feature>
<keyword evidence="1 4" id="KW-0479">Metal-binding</keyword>
<dbReference type="HAMAP" id="MF_02236">
    <property type="entry name" value="ACDase"/>
    <property type="match status" value="1"/>
</dbReference>
<dbReference type="Gene3D" id="3.40.630.10">
    <property type="entry name" value="Zn peptidases"/>
    <property type="match status" value="1"/>
</dbReference>
<comment type="catalytic activity">
    <reaction evidence="4">
        <text>N(2)-acetyl-L-citrulline + H2O = L-citrulline + acetate</text>
        <dbReference type="Rhea" id="RHEA:61092"/>
        <dbReference type="ChEBI" id="CHEBI:15377"/>
        <dbReference type="ChEBI" id="CHEBI:30089"/>
        <dbReference type="ChEBI" id="CHEBI:57743"/>
        <dbReference type="ChEBI" id="CHEBI:58765"/>
    </reaction>
</comment>
<dbReference type="InterPro" id="IPR043697">
    <property type="entry name" value="ACDase_ArgE'-like"/>
</dbReference>
<evidence type="ECO:0000313" key="7">
    <source>
        <dbReference type="Proteomes" id="UP001359886"/>
    </source>
</evidence>
<dbReference type="InterPro" id="IPR002933">
    <property type="entry name" value="Peptidase_M20"/>
</dbReference>
<dbReference type="PANTHER" id="PTHR43808">
    <property type="entry name" value="ACETYLORNITHINE DEACETYLASE"/>
    <property type="match status" value="1"/>
</dbReference>
<protein>
    <recommendedName>
        <fullName evidence="4">N-acetyl-L-citrulline deacetylase</fullName>
        <shortName evidence="4">ACDase</shortName>
        <shortName evidence="4">Acetylcitrulline deacetylase</shortName>
        <ecNumber evidence="4">3.5.1.-</ecNumber>
    </recommendedName>
</protein>
<sequence length="361" mass="38052">MSLEHVTERLAALVACDTQNPPRHITADAEIFAVCEAALPDGFDVRSWDHGDGHVSWLAVRGRPSVLFNVHLDTVPVGQGWTRDPLQLDVSDGRAYGRGACDIKGAAAVLLELAAQGAENLALLFTSDEEGAGGCCVERFLASGEGKRFRQVVVAEPTGCRAVLSHRGFLSVKTRFSGNPGHSSEARALSDNANHQMALWAAAALELARGLKTSAEDPGSCMNIGIVEGGTKSNVIAGHAFVHWSARLAPGSSSSEFLRAAKACAPAGAAVEWEVPFVGDPLPAGDADTSAAHEFCEAHAIETAPPVDFWTEAALFSGSGLPVFVLGPGDIRQAHVADEWVALEQLERAMNIYGQVVRNDG</sequence>
<dbReference type="PANTHER" id="PTHR43808:SF31">
    <property type="entry name" value="N-ACETYL-L-CITRULLINE DEACETYLASE"/>
    <property type="match status" value="1"/>
</dbReference>
<dbReference type="GO" id="GO:0008777">
    <property type="term" value="F:acetylornithine deacetylase activity"/>
    <property type="evidence" value="ECO:0007669"/>
    <property type="project" value="TreeGrafter"/>
</dbReference>
<dbReference type="Proteomes" id="UP001359886">
    <property type="component" value="Unassembled WGS sequence"/>
</dbReference>
<reference evidence="6 7" key="1">
    <citation type="submission" date="2024-02" db="EMBL/GenBank/DDBJ databases">
        <title>A novel Wenzhouxiangellaceae bacterium, isolated from coastal sediments.</title>
        <authorList>
            <person name="Du Z.-J."/>
            <person name="Ye Y.-Q."/>
            <person name="Zhang X.-Y."/>
        </authorList>
    </citation>
    <scope>NUCLEOTIDE SEQUENCE [LARGE SCALE GENOMIC DNA]</scope>
    <source>
        <strain evidence="6 7">CH-27</strain>
    </source>
</reference>
<evidence type="ECO:0000256" key="1">
    <source>
        <dbReference type="ARBA" id="ARBA00022723"/>
    </source>
</evidence>
<feature type="binding site" evidence="4">
    <location>
        <position position="156"/>
    </location>
    <ligand>
        <name>Co(2+)</name>
        <dbReference type="ChEBI" id="CHEBI:48828"/>
    </ligand>
</feature>
<keyword evidence="4" id="KW-0028">Amino-acid biosynthesis</keyword>
<keyword evidence="2 4" id="KW-0378">Hydrolase</keyword>
<name>A0AAW9RBU3_9GAMM</name>
<feature type="binding site" evidence="4">
    <location>
        <position position="102"/>
    </location>
    <ligand>
        <name>Co(2+)</name>
        <dbReference type="ChEBI" id="CHEBI:48828"/>
    </ligand>
</feature>
<comment type="similarity">
    <text evidence="4">Belongs to the peptidase M20A family. N-acetylcitrulline deacetylase subfamily.</text>
</comment>
<comment type="function">
    <text evidence="4">Catalyzes the deacetylation of N-acetyl-L-citrulline to produce L-citrulline. This is a step in an alternative arginine biosynthesis pathway.</text>
</comment>
<dbReference type="InterPro" id="IPR011650">
    <property type="entry name" value="Peptidase_M20_dimer"/>
</dbReference>
<evidence type="ECO:0000256" key="3">
    <source>
        <dbReference type="ARBA" id="ARBA00023285"/>
    </source>
</evidence>
<keyword evidence="4" id="KW-0055">Arginine biosynthesis</keyword>
<feature type="active site" description="Proton donor/acceptor" evidence="4">
    <location>
        <position position="129"/>
    </location>
</feature>
<keyword evidence="3 4" id="KW-0170">Cobalt</keyword>
<evidence type="ECO:0000256" key="4">
    <source>
        <dbReference type="HAMAP-Rule" id="MF_02236"/>
    </source>
</evidence>
<dbReference type="SUPFAM" id="SSF53187">
    <property type="entry name" value="Zn-dependent exopeptidases"/>
    <property type="match status" value="1"/>
</dbReference>
<dbReference type="EC" id="3.5.1.-" evidence="4"/>
<dbReference type="RefSeq" id="WP_354696600.1">
    <property type="nucleotide sequence ID" value="NZ_JAZHOG010000012.1"/>
</dbReference>
<gene>
    <name evidence="4" type="primary">argE'</name>
    <name evidence="6" type="ORF">V3330_16740</name>
</gene>
<dbReference type="AlphaFoldDB" id="A0AAW9RBU3"/>
<feature type="domain" description="Peptidase M20 dimerisation" evidence="5">
    <location>
        <begin position="165"/>
        <end position="264"/>
    </location>
</feature>
<dbReference type="GO" id="GO:0050897">
    <property type="term" value="F:cobalt ion binding"/>
    <property type="evidence" value="ECO:0007669"/>
    <property type="project" value="UniProtKB-UniRule"/>
</dbReference>
<evidence type="ECO:0000313" key="6">
    <source>
        <dbReference type="EMBL" id="MEJ8569275.1"/>
    </source>
</evidence>
<evidence type="ECO:0000256" key="2">
    <source>
        <dbReference type="ARBA" id="ARBA00022801"/>
    </source>
</evidence>
<comment type="cofactor">
    <cofactor evidence="4">
        <name>Co(2+)</name>
        <dbReference type="ChEBI" id="CHEBI:48828"/>
    </cofactor>
    <text evidence="4">Binds 1 Co(2+) ion per subunit.</text>
</comment>
<dbReference type="EMBL" id="JAZHOG010000012">
    <property type="protein sequence ID" value="MEJ8569275.1"/>
    <property type="molecule type" value="Genomic_DNA"/>
</dbReference>
<dbReference type="NCBIfam" id="NF006439">
    <property type="entry name" value="PRK08737.1"/>
    <property type="match status" value="1"/>
</dbReference>
<dbReference type="InterPro" id="IPR036264">
    <property type="entry name" value="Bact_exopeptidase_dim_dom"/>
</dbReference>
<organism evidence="6 7">
    <name type="scientific">Elongatibacter sediminis</name>
    <dbReference type="NCBI Taxonomy" id="3119006"/>
    <lineage>
        <taxon>Bacteria</taxon>
        <taxon>Pseudomonadati</taxon>
        <taxon>Pseudomonadota</taxon>
        <taxon>Gammaproteobacteria</taxon>
        <taxon>Chromatiales</taxon>
        <taxon>Wenzhouxiangellaceae</taxon>
        <taxon>Elongatibacter</taxon>
    </lineage>
</organism>
<comment type="caution">
    <text evidence="6">The sequence shown here is derived from an EMBL/GenBank/DDBJ whole genome shotgun (WGS) entry which is preliminary data.</text>
</comment>
<accession>A0AAW9RBU3</accession>
<dbReference type="GO" id="GO:0006526">
    <property type="term" value="P:L-arginine biosynthetic process"/>
    <property type="evidence" value="ECO:0007669"/>
    <property type="project" value="UniProtKB-UniRule"/>
</dbReference>
<proteinExistence type="inferred from homology"/>
<dbReference type="InterPro" id="IPR050072">
    <property type="entry name" value="Peptidase_M20A"/>
</dbReference>
<dbReference type="Pfam" id="PF01546">
    <property type="entry name" value="Peptidase_M20"/>
    <property type="match status" value="1"/>
</dbReference>
<dbReference type="Gene3D" id="3.30.70.360">
    <property type="match status" value="1"/>
</dbReference>
<keyword evidence="7" id="KW-1185">Reference proteome</keyword>
<dbReference type="Pfam" id="PF07687">
    <property type="entry name" value="M20_dimer"/>
    <property type="match status" value="1"/>
</dbReference>
<comment type="pathway">
    <text evidence="4">Amino-acid biosynthesis; L-arginine biosynthesis.</text>
</comment>
<evidence type="ECO:0000259" key="5">
    <source>
        <dbReference type="Pfam" id="PF07687"/>
    </source>
</evidence>
<dbReference type="SUPFAM" id="SSF55031">
    <property type="entry name" value="Bacterial exopeptidase dimerisation domain"/>
    <property type="match status" value="1"/>
</dbReference>